<dbReference type="EMBL" id="PIUM01000022">
    <property type="protein sequence ID" value="PKU23268.1"/>
    <property type="molecule type" value="Genomic_DNA"/>
</dbReference>
<feature type="modified residue" description="4-aspartylphosphate" evidence="1">
    <location>
        <position position="52"/>
    </location>
</feature>
<reference evidence="4" key="1">
    <citation type="submission" date="2017-12" db="EMBL/GenBank/DDBJ databases">
        <title>Draft genome sequence of Telmatospirillum siberiense 26-4b1T, an acidotolerant peatland alphaproteobacterium potentially involved in sulfur cycling.</title>
        <authorList>
            <person name="Hausmann B."/>
            <person name="Pjevac P."/>
            <person name="Schreck K."/>
            <person name="Herbold C.W."/>
            <person name="Daims H."/>
            <person name="Wagner M."/>
            <person name="Pester M."/>
            <person name="Loy A."/>
        </authorList>
    </citation>
    <scope>NUCLEOTIDE SEQUENCE [LARGE SCALE GENOMIC DNA]</scope>
    <source>
        <strain evidence="4">26-4b1</strain>
    </source>
</reference>
<accession>A0A2N3PS94</accession>
<evidence type="ECO:0000259" key="2">
    <source>
        <dbReference type="PROSITE" id="PS50110"/>
    </source>
</evidence>
<dbReference type="AlphaFoldDB" id="A0A2N3PS94"/>
<dbReference type="SUPFAM" id="SSF52172">
    <property type="entry name" value="CheY-like"/>
    <property type="match status" value="1"/>
</dbReference>
<dbReference type="Gene3D" id="3.40.50.2300">
    <property type="match status" value="1"/>
</dbReference>
<dbReference type="InterPro" id="IPR001789">
    <property type="entry name" value="Sig_transdc_resp-reg_receiver"/>
</dbReference>
<proteinExistence type="predicted"/>
<organism evidence="3 4">
    <name type="scientific">Telmatospirillum siberiense</name>
    <dbReference type="NCBI Taxonomy" id="382514"/>
    <lineage>
        <taxon>Bacteria</taxon>
        <taxon>Pseudomonadati</taxon>
        <taxon>Pseudomonadota</taxon>
        <taxon>Alphaproteobacteria</taxon>
        <taxon>Rhodospirillales</taxon>
        <taxon>Rhodospirillaceae</taxon>
        <taxon>Telmatospirillum</taxon>
    </lineage>
</organism>
<evidence type="ECO:0000313" key="3">
    <source>
        <dbReference type="EMBL" id="PKU23268.1"/>
    </source>
</evidence>
<evidence type="ECO:0000313" key="4">
    <source>
        <dbReference type="Proteomes" id="UP000233293"/>
    </source>
</evidence>
<keyword evidence="4" id="KW-1185">Reference proteome</keyword>
<protein>
    <recommendedName>
        <fullName evidence="2">Response regulatory domain-containing protein</fullName>
    </recommendedName>
</protein>
<dbReference type="InterPro" id="IPR011006">
    <property type="entry name" value="CheY-like_superfamily"/>
</dbReference>
<dbReference type="RefSeq" id="WP_101251966.1">
    <property type="nucleotide sequence ID" value="NZ_PIUM01000022.1"/>
</dbReference>
<dbReference type="PROSITE" id="PS50110">
    <property type="entry name" value="RESPONSE_REGULATORY"/>
    <property type="match status" value="1"/>
</dbReference>
<dbReference type="OrthoDB" id="9800897at2"/>
<evidence type="ECO:0000256" key="1">
    <source>
        <dbReference type="PROSITE-ProRule" id="PRU00169"/>
    </source>
</evidence>
<comment type="caution">
    <text evidence="3">The sequence shown here is derived from an EMBL/GenBank/DDBJ whole genome shotgun (WGS) entry which is preliminary data.</text>
</comment>
<name>A0A2N3PS94_9PROT</name>
<dbReference type="Pfam" id="PF00072">
    <property type="entry name" value="Response_reg"/>
    <property type="match status" value="1"/>
</dbReference>
<keyword evidence="1" id="KW-0597">Phosphoprotein</keyword>
<gene>
    <name evidence="3" type="ORF">CWS72_17755</name>
</gene>
<dbReference type="Proteomes" id="UP000233293">
    <property type="component" value="Unassembled WGS sequence"/>
</dbReference>
<feature type="domain" description="Response regulatory" evidence="2">
    <location>
        <begin position="3"/>
        <end position="64"/>
    </location>
</feature>
<dbReference type="GO" id="GO:0000160">
    <property type="term" value="P:phosphorelay signal transduction system"/>
    <property type="evidence" value="ECO:0007669"/>
    <property type="project" value="InterPro"/>
</dbReference>
<sequence>MLTGIIVEDAALQRRVLDKMLRQLGFETVLAANLHEARELCVAALPNMALVDWNLPDGSGGSTP</sequence>